<dbReference type="AlphaFoldDB" id="A0A914MVK4"/>
<feature type="compositionally biased region" description="Gly residues" evidence="1">
    <location>
        <begin position="35"/>
        <end position="58"/>
    </location>
</feature>
<evidence type="ECO:0000256" key="1">
    <source>
        <dbReference type="SAM" id="MobiDB-lite"/>
    </source>
</evidence>
<accession>A0A914MVK4</accession>
<sequence>MPSVESGGGVAPAGGGDAPVGGGGAAPGTVDGFTPEGGGAPGFGGPAGAPGGAGTGGAPGFTGPCGGFPAPKAEGIAVFAIPDFSPIFDFAVFASSSVLDFVAAVPTDLVLSVLDLASASAPGSRGLSIDLLTGALDSKSDDEQRHTEIDTVEQQHKGRRIEDGHCIRLGVAASVDLLIRSVRLWCAD</sequence>
<evidence type="ECO:0000313" key="2">
    <source>
        <dbReference type="Proteomes" id="UP000887563"/>
    </source>
</evidence>
<feature type="compositionally biased region" description="Gly residues" evidence="1">
    <location>
        <begin position="1"/>
        <end position="26"/>
    </location>
</feature>
<name>A0A914MVK4_MELIC</name>
<dbReference type="Proteomes" id="UP000887563">
    <property type="component" value="Unplaced"/>
</dbReference>
<reference evidence="3" key="1">
    <citation type="submission" date="2022-11" db="UniProtKB">
        <authorList>
            <consortium name="WormBaseParasite"/>
        </authorList>
    </citation>
    <scope>IDENTIFICATION</scope>
</reference>
<feature type="region of interest" description="Disordered" evidence="1">
    <location>
        <begin position="1"/>
        <end position="58"/>
    </location>
</feature>
<proteinExistence type="predicted"/>
<organism evidence="2 3">
    <name type="scientific">Meloidogyne incognita</name>
    <name type="common">Southern root-knot nematode worm</name>
    <name type="synonym">Oxyuris incognita</name>
    <dbReference type="NCBI Taxonomy" id="6306"/>
    <lineage>
        <taxon>Eukaryota</taxon>
        <taxon>Metazoa</taxon>
        <taxon>Ecdysozoa</taxon>
        <taxon>Nematoda</taxon>
        <taxon>Chromadorea</taxon>
        <taxon>Rhabditida</taxon>
        <taxon>Tylenchina</taxon>
        <taxon>Tylenchomorpha</taxon>
        <taxon>Tylenchoidea</taxon>
        <taxon>Meloidogynidae</taxon>
        <taxon>Meloidogyninae</taxon>
        <taxon>Meloidogyne</taxon>
        <taxon>Meloidogyne incognita group</taxon>
    </lineage>
</organism>
<dbReference type="WBParaSite" id="Minc3s02529g30469">
    <property type="protein sequence ID" value="Minc3s02529g30469"/>
    <property type="gene ID" value="Minc3s02529g30469"/>
</dbReference>
<keyword evidence="2" id="KW-1185">Reference proteome</keyword>
<evidence type="ECO:0000313" key="3">
    <source>
        <dbReference type="WBParaSite" id="Minc3s02529g30469"/>
    </source>
</evidence>
<protein>
    <submittedName>
        <fullName evidence="3">Uncharacterized protein</fullName>
    </submittedName>
</protein>